<proteinExistence type="inferred from homology"/>
<evidence type="ECO:0000256" key="1">
    <source>
        <dbReference type="ARBA" id="ARBA00006611"/>
    </source>
</evidence>
<accession>A0A140NIC0</accession>
<dbReference type="GeneID" id="93518510"/>
<dbReference type="PROSITE" id="PS00662">
    <property type="entry name" value="T2SP_E"/>
    <property type="match status" value="1"/>
</dbReference>
<comment type="similarity">
    <text evidence="1">Belongs to the GSP E family.</text>
</comment>
<reference evidence="5 6" key="1">
    <citation type="journal article" date="2012" name="J. Bacteriol.">
        <title>Complete Genome Sequence of Providencia stuartii Clinical Isolate MRSN 2154.</title>
        <authorList>
            <person name="Clifford R.J."/>
            <person name="Hang J."/>
            <person name="Riley M.C."/>
            <person name="Onmus-Leone F."/>
            <person name="Kuschner R.A."/>
            <person name="Lesho E.P."/>
            <person name="Waterman P.E."/>
        </authorList>
    </citation>
    <scope>NUCLEOTIDE SEQUENCE [LARGE SCALE GENOMIC DNA]</scope>
    <source>
        <strain evidence="5 6">MRSN 2154</strain>
    </source>
</reference>
<dbReference type="GO" id="GO:0005524">
    <property type="term" value="F:ATP binding"/>
    <property type="evidence" value="ECO:0007669"/>
    <property type="project" value="UniProtKB-KW"/>
</dbReference>
<dbReference type="EMBL" id="CP003488">
    <property type="protein sequence ID" value="AFH92641.1"/>
    <property type="molecule type" value="Genomic_DNA"/>
</dbReference>
<dbReference type="InterPro" id="IPR001482">
    <property type="entry name" value="T2SS/T4SS_dom"/>
</dbReference>
<keyword evidence="2" id="KW-0547">Nucleotide-binding</keyword>
<evidence type="ECO:0000259" key="4">
    <source>
        <dbReference type="PROSITE" id="PS00662"/>
    </source>
</evidence>
<reference evidence="6" key="2">
    <citation type="submission" date="2012-04" db="EMBL/GenBank/DDBJ databases">
        <title>Complete genome sequence of Providencia stuartii clinical isolate MRSN 2154.</title>
        <authorList>
            <person name="Clifford R.J."/>
            <person name="Hang J."/>
            <person name="Riley M.C."/>
            <person name="Onmus-Leone F."/>
            <person name="Kuschner R.A."/>
            <person name="Lesho E.P."/>
            <person name="Waterman P.E."/>
        </authorList>
    </citation>
    <scope>NUCLEOTIDE SEQUENCE [LARGE SCALE GENOMIC DNA]</scope>
    <source>
        <strain evidence="6">MRSN 2154</strain>
    </source>
</reference>
<feature type="domain" description="Bacterial type II secretion system protein E" evidence="4">
    <location>
        <begin position="298"/>
        <end position="312"/>
    </location>
</feature>
<evidence type="ECO:0000313" key="5">
    <source>
        <dbReference type="EMBL" id="AFH92641.1"/>
    </source>
</evidence>
<sequence length="466" mass="52786">MNSTRERDFIFKELKSICDKHYIIIVDYNHKRLSIGVPKKPDDNILATLRFIASVPVCYDIWPKEKIDHYFNKKYEEIQEPETNYQPNGAEQLDTRSPAVDFVENMLKTAVRKRASDIHIEPSKQGIKIRLRVDGKLYFIPSPPLEINNEIIARIKIVAKLNIAEKRLPQDGQMSWHFEGHNYSIRLSTIPTLYGEKLVLRILSTQLKYSIEQIGMHNNLLLSLKKELLQPQGLILVTGPTGSGKTVTLYSALEYLNQSSRNISTIEDPIEIPLSGINQVQVNDKYGLSFAHILRALLRQDPDIIMVGEIRDEETAQIATRAAQTGHLVLSTLHTNCTFSAIERMAQLGVSQSQLSSCLKMVIAQRLVRRLCPNCKVTHPKNTQISDNKTIKEWSSTGCDLCFAGFMGRTAIYEYLGQDALTEIFQHGKQCITHFQTLFQDGLNLIEAGETTLQELYAITGTGEII</sequence>
<keyword evidence="3" id="KW-0067">ATP-binding</keyword>
<dbReference type="RefSeq" id="WP_004921861.1">
    <property type="nucleotide sequence ID" value="NC_017731.1"/>
</dbReference>
<dbReference type="PATRIC" id="fig|1157951.4.peg.748"/>
<evidence type="ECO:0000256" key="3">
    <source>
        <dbReference type="ARBA" id="ARBA00022840"/>
    </source>
</evidence>
<evidence type="ECO:0000256" key="2">
    <source>
        <dbReference type="ARBA" id="ARBA00022741"/>
    </source>
</evidence>
<dbReference type="Gene3D" id="3.40.50.300">
    <property type="entry name" value="P-loop containing nucleotide triphosphate hydrolases"/>
    <property type="match status" value="1"/>
</dbReference>
<dbReference type="GO" id="GO:0016887">
    <property type="term" value="F:ATP hydrolysis activity"/>
    <property type="evidence" value="ECO:0007669"/>
    <property type="project" value="TreeGrafter"/>
</dbReference>
<protein>
    <recommendedName>
        <fullName evidence="4">Bacterial type II secretion system protein E domain-containing protein</fullName>
    </recommendedName>
</protein>
<dbReference type="PANTHER" id="PTHR30258:SF1">
    <property type="entry name" value="PROTEIN TRANSPORT PROTEIN HOFB HOMOLOG"/>
    <property type="match status" value="1"/>
</dbReference>
<evidence type="ECO:0000313" key="6">
    <source>
        <dbReference type="Proteomes" id="UP000005012"/>
    </source>
</evidence>
<dbReference type="InterPro" id="IPR027417">
    <property type="entry name" value="P-loop_NTPase"/>
</dbReference>
<dbReference type="HOGENOM" id="CLU_013446_2_2_6"/>
<dbReference type="GO" id="GO:0005886">
    <property type="term" value="C:plasma membrane"/>
    <property type="evidence" value="ECO:0007669"/>
    <property type="project" value="TreeGrafter"/>
</dbReference>
<organism evidence="5 6">
    <name type="scientific">Providencia stuartii (strain MRSN 2154)</name>
    <dbReference type="NCBI Taxonomy" id="1157951"/>
    <lineage>
        <taxon>Bacteria</taxon>
        <taxon>Pseudomonadati</taxon>
        <taxon>Pseudomonadota</taxon>
        <taxon>Gammaproteobacteria</taxon>
        <taxon>Enterobacterales</taxon>
        <taxon>Morganellaceae</taxon>
        <taxon>Providencia</taxon>
    </lineage>
</organism>
<gene>
    <name evidence="5" type="ordered locus">S70_03790</name>
</gene>
<dbReference type="SUPFAM" id="SSF52540">
    <property type="entry name" value="P-loop containing nucleoside triphosphate hydrolases"/>
    <property type="match status" value="1"/>
</dbReference>
<dbReference type="AlphaFoldDB" id="A0A140NIC0"/>
<dbReference type="PANTHER" id="PTHR30258">
    <property type="entry name" value="TYPE II SECRETION SYSTEM PROTEIN GSPE-RELATED"/>
    <property type="match status" value="1"/>
</dbReference>
<name>A0A140NIC0_PROSM</name>
<dbReference type="Proteomes" id="UP000005012">
    <property type="component" value="Chromosome"/>
</dbReference>
<dbReference type="Gene3D" id="3.30.450.90">
    <property type="match status" value="1"/>
</dbReference>
<dbReference type="CDD" id="cd01129">
    <property type="entry name" value="PulE-GspE-like"/>
    <property type="match status" value="1"/>
</dbReference>
<dbReference type="Pfam" id="PF00437">
    <property type="entry name" value="T2SSE"/>
    <property type="match status" value="1"/>
</dbReference>
<dbReference type="KEGG" id="psi:S70_03790"/>
<dbReference type="OrthoDB" id="9804785at2"/>